<gene>
    <name evidence="1" type="ORF">CIB95_08255</name>
</gene>
<name>A0A263BVS7_9BACI</name>
<reference evidence="1 2" key="2">
    <citation type="submission" date="2017-09" db="EMBL/GenBank/DDBJ databases">
        <title>Bacillus patelloidae sp. nov., isolated from the intestinal tract of a marine limpet.</title>
        <authorList>
            <person name="Liu R."/>
            <person name="Dong C."/>
            <person name="Shao Z."/>
        </authorList>
    </citation>
    <scope>NUCLEOTIDE SEQUENCE [LARGE SCALE GENOMIC DNA]</scope>
    <source>
        <strain evidence="1 2">SA5d-4</strain>
    </source>
</reference>
<reference evidence="2" key="1">
    <citation type="submission" date="2017-08" db="EMBL/GenBank/DDBJ databases">
        <authorList>
            <person name="Huang Z."/>
        </authorList>
    </citation>
    <scope>NUCLEOTIDE SEQUENCE [LARGE SCALE GENOMIC DNA]</scope>
    <source>
        <strain evidence="2">SA5d-4</strain>
    </source>
</reference>
<accession>A0A263BVS7</accession>
<proteinExistence type="predicted"/>
<dbReference type="AlphaFoldDB" id="A0A263BVS7"/>
<evidence type="ECO:0000313" key="1">
    <source>
        <dbReference type="EMBL" id="OZM57437.1"/>
    </source>
</evidence>
<protein>
    <submittedName>
        <fullName evidence="1">Uncharacterized protein</fullName>
    </submittedName>
</protein>
<keyword evidence="2" id="KW-1185">Reference proteome</keyword>
<comment type="caution">
    <text evidence="1">The sequence shown here is derived from an EMBL/GenBank/DDBJ whole genome shotgun (WGS) entry which is preliminary data.</text>
</comment>
<organism evidence="1 2">
    <name type="scientific">Lottiidibacillus patelloidae</name>
    <dbReference type="NCBI Taxonomy" id="2670334"/>
    <lineage>
        <taxon>Bacteria</taxon>
        <taxon>Bacillati</taxon>
        <taxon>Bacillota</taxon>
        <taxon>Bacilli</taxon>
        <taxon>Bacillales</taxon>
        <taxon>Bacillaceae</taxon>
        <taxon>Lottiidibacillus</taxon>
    </lineage>
</organism>
<dbReference type="Proteomes" id="UP000217083">
    <property type="component" value="Unassembled WGS sequence"/>
</dbReference>
<sequence>MFDPTVFENLKVVLEGDVYDRDLFQEIKVINRKDIMDMASMSRTFKMSFCTYERPANIVTIKLYSGIHEFVDEKIHSKEDVGCDIFITFRWPIKYEKTCEEIEKKLKEVWLNEPKMRRTISYNLDHKEQMTLEITLDFKRKITEEQIDDLSPMVDSCVRSLNNLQLI</sequence>
<dbReference type="RefSeq" id="WP_094924094.1">
    <property type="nucleotide sequence ID" value="NZ_NPIA01000003.1"/>
</dbReference>
<evidence type="ECO:0000313" key="2">
    <source>
        <dbReference type="Proteomes" id="UP000217083"/>
    </source>
</evidence>
<dbReference type="EMBL" id="NPIA01000003">
    <property type="protein sequence ID" value="OZM57437.1"/>
    <property type="molecule type" value="Genomic_DNA"/>
</dbReference>